<comment type="caution">
    <text evidence="1">The sequence shown here is derived from an EMBL/GenBank/DDBJ whole genome shotgun (WGS) entry which is preliminary data.</text>
</comment>
<proteinExistence type="predicted"/>
<gene>
    <name evidence="1" type="ORF">RRG08_020273</name>
</gene>
<dbReference type="Proteomes" id="UP001283361">
    <property type="component" value="Unassembled WGS sequence"/>
</dbReference>
<organism evidence="1 2">
    <name type="scientific">Elysia crispata</name>
    <name type="common">lettuce slug</name>
    <dbReference type="NCBI Taxonomy" id="231223"/>
    <lineage>
        <taxon>Eukaryota</taxon>
        <taxon>Metazoa</taxon>
        <taxon>Spiralia</taxon>
        <taxon>Lophotrochozoa</taxon>
        <taxon>Mollusca</taxon>
        <taxon>Gastropoda</taxon>
        <taxon>Heterobranchia</taxon>
        <taxon>Euthyneura</taxon>
        <taxon>Panpulmonata</taxon>
        <taxon>Sacoglossa</taxon>
        <taxon>Placobranchoidea</taxon>
        <taxon>Plakobranchidae</taxon>
        <taxon>Elysia</taxon>
    </lineage>
</organism>
<name>A0AAE0YYF2_9GAST</name>
<accession>A0AAE0YYF2</accession>
<keyword evidence="2" id="KW-1185">Reference proteome</keyword>
<protein>
    <submittedName>
        <fullName evidence="1">Uncharacterized protein</fullName>
    </submittedName>
</protein>
<evidence type="ECO:0000313" key="1">
    <source>
        <dbReference type="EMBL" id="KAK3759352.1"/>
    </source>
</evidence>
<dbReference type="AlphaFoldDB" id="A0AAE0YYF2"/>
<sequence>MLLLAYSCRISSASLCLSRSSTSRPFYAEADRSIKYHGGVWYNYRHSRSPRISLMLDQSERPIECVLNCSSQPFGSAQYSLTLFVEQQREDFSAHFLCRRFHLPGVLCLSNHLAILA</sequence>
<evidence type="ECO:0000313" key="2">
    <source>
        <dbReference type="Proteomes" id="UP001283361"/>
    </source>
</evidence>
<dbReference type="EMBL" id="JAWDGP010005133">
    <property type="protein sequence ID" value="KAK3759352.1"/>
    <property type="molecule type" value="Genomic_DNA"/>
</dbReference>
<reference evidence="1" key="1">
    <citation type="journal article" date="2023" name="G3 (Bethesda)">
        <title>A reference genome for the long-term kleptoplast-retaining sea slug Elysia crispata morphotype clarki.</title>
        <authorList>
            <person name="Eastman K.E."/>
            <person name="Pendleton A.L."/>
            <person name="Shaikh M.A."/>
            <person name="Suttiyut T."/>
            <person name="Ogas R."/>
            <person name="Tomko P."/>
            <person name="Gavelis G."/>
            <person name="Widhalm J.R."/>
            <person name="Wisecaver J.H."/>
        </authorList>
    </citation>
    <scope>NUCLEOTIDE SEQUENCE</scope>
    <source>
        <strain evidence="1">ECLA1</strain>
    </source>
</reference>